<evidence type="ECO:0000313" key="4">
    <source>
        <dbReference type="Proteomes" id="UP000326907"/>
    </source>
</evidence>
<evidence type="ECO:0000259" key="2">
    <source>
        <dbReference type="Pfam" id="PF13581"/>
    </source>
</evidence>
<comment type="caution">
    <text evidence="3">The sequence shown here is derived from an EMBL/GenBank/DDBJ whole genome shotgun (WGS) entry which is preliminary data.</text>
</comment>
<keyword evidence="1" id="KW-0723">Serine/threonine-protein kinase</keyword>
<dbReference type="InterPro" id="IPR003594">
    <property type="entry name" value="HATPase_dom"/>
</dbReference>
<dbReference type="SUPFAM" id="SSF55874">
    <property type="entry name" value="ATPase domain of HSP90 chaperone/DNA topoisomerase II/histidine kinase"/>
    <property type="match status" value="1"/>
</dbReference>
<dbReference type="AlphaFoldDB" id="A0A5N5EZL4"/>
<evidence type="ECO:0000256" key="1">
    <source>
        <dbReference type="ARBA" id="ARBA00022527"/>
    </source>
</evidence>
<keyword evidence="4" id="KW-1185">Reference proteome</keyword>
<organism evidence="3 4">
    <name type="scientific">Streptomyces arboris</name>
    <dbReference type="NCBI Taxonomy" id="2600619"/>
    <lineage>
        <taxon>Bacteria</taxon>
        <taxon>Bacillati</taxon>
        <taxon>Actinomycetota</taxon>
        <taxon>Actinomycetes</taxon>
        <taxon>Kitasatosporales</taxon>
        <taxon>Streptomycetaceae</taxon>
        <taxon>Streptomyces</taxon>
    </lineage>
</organism>
<gene>
    <name evidence="3" type="ORF">F5983_01550</name>
</gene>
<dbReference type="PANTHER" id="PTHR35526">
    <property type="entry name" value="ANTI-SIGMA-F FACTOR RSBW-RELATED"/>
    <property type="match status" value="1"/>
</dbReference>
<sequence>MVEQSETHEAGLRLARHRSSVPRARALLRAKLGEWRAGEAPADVGELVLSELVTNALRVAVPGDRMIGVRIVCRERGASLRLEVSDAGGGRPVVRSPGELEAGGRGLLLVEALAYRWGVDERSAGIGKTVWAEVVAPGATPASVAAELVGAEAEIAAATVRPGQSVRVWGAWYTVRSVRSERYASGRLAVVIGLDGGPGLRMDAAEPLLVRDGVRPTAAPWWRREESVAQGSVAFGARCGAPVPRHLGPARRRVADRGQPGRCAGGACAAARCRLRPAHRPAGRARFAAGAGACACPFR</sequence>
<dbReference type="GO" id="GO:0005524">
    <property type="term" value="F:ATP binding"/>
    <property type="evidence" value="ECO:0007669"/>
    <property type="project" value="UniProtKB-KW"/>
</dbReference>
<dbReference type="CDD" id="cd16936">
    <property type="entry name" value="HATPase_RsbW-like"/>
    <property type="match status" value="1"/>
</dbReference>
<name>A0A5N5EZL4_9ACTN</name>
<keyword evidence="3" id="KW-0067">ATP-binding</keyword>
<dbReference type="RefSeq" id="WP_151508637.1">
    <property type="nucleotide sequence ID" value="NZ_VYUA01000001.1"/>
</dbReference>
<proteinExistence type="predicted"/>
<evidence type="ECO:0000313" key="3">
    <source>
        <dbReference type="EMBL" id="KAB2594442.1"/>
    </source>
</evidence>
<dbReference type="Proteomes" id="UP000326907">
    <property type="component" value="Unassembled WGS sequence"/>
</dbReference>
<keyword evidence="3" id="KW-0547">Nucleotide-binding</keyword>
<feature type="domain" description="Histidine kinase/HSP90-like ATPase" evidence="2">
    <location>
        <begin position="20"/>
        <end position="131"/>
    </location>
</feature>
<keyword evidence="1" id="KW-0808">Transferase</keyword>
<dbReference type="InterPro" id="IPR050267">
    <property type="entry name" value="Anti-sigma-factor_SerPK"/>
</dbReference>
<dbReference type="GO" id="GO:0004674">
    <property type="term" value="F:protein serine/threonine kinase activity"/>
    <property type="evidence" value="ECO:0007669"/>
    <property type="project" value="UniProtKB-KW"/>
</dbReference>
<reference evidence="3 4" key="1">
    <citation type="submission" date="2019-09" db="EMBL/GenBank/DDBJ databases">
        <authorList>
            <person name="Liu P."/>
        </authorList>
    </citation>
    <scope>NUCLEOTIDE SEQUENCE [LARGE SCALE GENOMIC DNA]</scope>
    <source>
        <strain evidence="3 4">TRM68085</strain>
    </source>
</reference>
<accession>A0A5N5EZL4</accession>
<dbReference type="Pfam" id="PF13581">
    <property type="entry name" value="HATPase_c_2"/>
    <property type="match status" value="1"/>
</dbReference>
<dbReference type="Gene3D" id="3.30.565.10">
    <property type="entry name" value="Histidine kinase-like ATPase, C-terminal domain"/>
    <property type="match status" value="1"/>
</dbReference>
<dbReference type="InterPro" id="IPR036890">
    <property type="entry name" value="HATPase_C_sf"/>
</dbReference>
<dbReference type="PANTHER" id="PTHR35526:SF3">
    <property type="entry name" value="ANTI-SIGMA-F FACTOR RSBW"/>
    <property type="match status" value="1"/>
</dbReference>
<dbReference type="EMBL" id="VYUA01000001">
    <property type="protein sequence ID" value="KAB2594442.1"/>
    <property type="molecule type" value="Genomic_DNA"/>
</dbReference>
<keyword evidence="1" id="KW-0418">Kinase</keyword>
<protein>
    <submittedName>
        <fullName evidence="3">ATP-binding protein</fullName>
    </submittedName>
</protein>